<gene>
    <name evidence="2" type="ORF">MsAg5_16250</name>
</gene>
<dbReference type="RefSeq" id="WP_338100152.1">
    <property type="nucleotide sequence ID" value="NZ_JAWDKD010000021.1"/>
</dbReference>
<protein>
    <submittedName>
        <fullName evidence="2">Uncharacterized protein</fullName>
    </submittedName>
</protein>
<dbReference type="Proteomes" id="UP001271789">
    <property type="component" value="Unassembled WGS sequence"/>
</dbReference>
<sequence>MDDIIQYIDKEYNDCTNVSINYSKAKRTKEKITKLKSVGIPDYKKSLDDLKIISKKSPESIIDDTESDMKELRKKIKETEDALNKLKTYGDEIGLKLSSLSINKINSDIEEIKLNNPNFKNYYSIGGIDLWKEIESIKIGINSKNESLLRNISQVEIYQDKLNELLKKEPHKYQENYDNGEIQKLAELVKNLSLSLKSYGDYLTDMRKKNKPESKRTVSHDGNPKVTWEISPYENYCKMISRYFALKIKQFNFTSDVFNPKYVNIVTEEIILDNGKSIKFDDISTGQGISLYLQTLVNRSATDSRKIIALFDEVSTMDKRSLDPILEILRKLNESGKLMLAIFVKMDEIYEVYNLE</sequence>
<organism evidence="2 3">
    <name type="scientific">Methanolapillus africanus</name>
    <dbReference type="NCBI Taxonomy" id="3028297"/>
    <lineage>
        <taxon>Archaea</taxon>
        <taxon>Methanobacteriati</taxon>
        <taxon>Methanobacteriota</taxon>
        <taxon>Stenosarchaea group</taxon>
        <taxon>Methanomicrobia</taxon>
        <taxon>Methanosarcinales</taxon>
        <taxon>Methanosarcinaceae</taxon>
        <taxon>Methanolapillus</taxon>
    </lineage>
</organism>
<evidence type="ECO:0000313" key="3">
    <source>
        <dbReference type="Proteomes" id="UP001271789"/>
    </source>
</evidence>
<keyword evidence="1" id="KW-0175">Coiled coil</keyword>
<accession>A0AAE4SEK1</accession>
<feature type="coiled-coil region" evidence="1">
    <location>
        <begin position="62"/>
        <end position="89"/>
    </location>
</feature>
<name>A0AAE4SEK1_9EURY</name>
<comment type="caution">
    <text evidence="2">The sequence shown here is derived from an EMBL/GenBank/DDBJ whole genome shotgun (WGS) entry which is preliminary data.</text>
</comment>
<reference evidence="2" key="1">
    <citation type="submission" date="2023-06" db="EMBL/GenBank/DDBJ databases">
        <title>Genome sequence of Methanosarcinaceae archaeon Ag5.</title>
        <authorList>
            <person name="Protasov E."/>
            <person name="Platt K."/>
            <person name="Poehlein A."/>
            <person name="Daniel R."/>
            <person name="Brune A."/>
        </authorList>
    </citation>
    <scope>NUCLEOTIDE SEQUENCE</scope>
    <source>
        <strain evidence="2">Ag5</strain>
    </source>
</reference>
<dbReference type="AlphaFoldDB" id="A0AAE4SEK1"/>
<keyword evidence="3" id="KW-1185">Reference proteome</keyword>
<evidence type="ECO:0000256" key="1">
    <source>
        <dbReference type="SAM" id="Coils"/>
    </source>
</evidence>
<evidence type="ECO:0000313" key="2">
    <source>
        <dbReference type="EMBL" id="MDV0447713.1"/>
    </source>
</evidence>
<proteinExistence type="predicted"/>
<dbReference type="EMBL" id="JAWDKD010000021">
    <property type="protein sequence ID" value="MDV0447713.1"/>
    <property type="molecule type" value="Genomic_DNA"/>
</dbReference>